<dbReference type="Pfam" id="PF02515">
    <property type="entry name" value="CoA_transf_3"/>
    <property type="match status" value="1"/>
</dbReference>
<name>A0Y8N0_9GAMM</name>
<dbReference type="EMBL" id="AAVT01000001">
    <property type="protein sequence ID" value="EAW32484.1"/>
    <property type="molecule type" value="Genomic_DNA"/>
</dbReference>
<proteinExistence type="predicted"/>
<keyword evidence="3" id="KW-1185">Reference proteome</keyword>
<dbReference type="SUPFAM" id="SSF89796">
    <property type="entry name" value="CoA-transferase family III (CaiB/BaiF)"/>
    <property type="match status" value="1"/>
</dbReference>
<evidence type="ECO:0000256" key="1">
    <source>
        <dbReference type="ARBA" id="ARBA00022679"/>
    </source>
</evidence>
<dbReference type="InterPro" id="IPR050483">
    <property type="entry name" value="CoA-transferase_III_domain"/>
</dbReference>
<dbReference type="PANTHER" id="PTHR48207:SF3">
    <property type="entry name" value="SUCCINATE--HYDROXYMETHYLGLUTARATE COA-TRANSFERASE"/>
    <property type="match status" value="1"/>
</dbReference>
<dbReference type="STRING" id="247633.GP2143_14551"/>
<sequence length="403" mass="44184">MVSPLEGITVIELDNWMAAPSAGAILADMGANVIKVEPLKGDPMRNMGRPAKVDEARKHYDYQFDVDNRGKKSITVAIDTEAGADLVRSLVAKADIFLCNLLARRQEKFGLNPERLLQVNPRLVHATLTGYGTTGPEAWRPGYDVTAFFGRSGLYDAMREGEEGEVPMARPAQGDHTAGLALVGAILAALRVAERSGQGQAVETSLYETAVWTQATDYAITAVDQSPLRPRARNQMIIATSNRYPCGDGKWIVLNMPEESAWPRLCKAIGRDHWLDDERLLDIRGRFRNMQEIVEGIDETLATKSRDEWGVIFDAAKLIWGPVLGLHEVPKDPQAQAIGLFPELEHESIGRYPTVNIPMRFHTADVKPRGPAPSKGQHSEQVLTDLGLSSEAITSLKSDGVVG</sequence>
<dbReference type="Gene3D" id="3.30.1540.10">
    <property type="entry name" value="formyl-coa transferase, domain 3"/>
    <property type="match status" value="1"/>
</dbReference>
<evidence type="ECO:0000313" key="3">
    <source>
        <dbReference type="Proteomes" id="UP000004931"/>
    </source>
</evidence>
<dbReference type="eggNOG" id="COG1804">
    <property type="taxonomic scope" value="Bacteria"/>
</dbReference>
<keyword evidence="1" id="KW-0808">Transferase</keyword>
<evidence type="ECO:0008006" key="4">
    <source>
        <dbReference type="Google" id="ProtNLM"/>
    </source>
</evidence>
<dbReference type="PANTHER" id="PTHR48207">
    <property type="entry name" value="SUCCINATE--HYDROXYMETHYLGLUTARATE COA-TRANSFERASE"/>
    <property type="match status" value="1"/>
</dbReference>
<protein>
    <recommendedName>
        <fullName evidence="4">CoA transferase</fullName>
    </recommendedName>
</protein>
<accession>A0Y8N0</accession>
<comment type="caution">
    <text evidence="2">The sequence shown here is derived from an EMBL/GenBank/DDBJ whole genome shotgun (WGS) entry which is preliminary data.</text>
</comment>
<dbReference type="InterPro" id="IPR023606">
    <property type="entry name" value="CoA-Trfase_III_dom_1_sf"/>
</dbReference>
<dbReference type="GO" id="GO:0008410">
    <property type="term" value="F:CoA-transferase activity"/>
    <property type="evidence" value="ECO:0007669"/>
    <property type="project" value="TreeGrafter"/>
</dbReference>
<dbReference type="Gene3D" id="3.40.50.10540">
    <property type="entry name" value="Crotonobetainyl-coa:carnitine coa-transferase, domain 1"/>
    <property type="match status" value="1"/>
</dbReference>
<dbReference type="AlphaFoldDB" id="A0Y8N0"/>
<reference evidence="2 3" key="1">
    <citation type="journal article" date="2010" name="J. Bacteriol.">
        <title>Genome sequence of the oligotrophic marine Gammaproteobacterium HTCC2143, isolated from the Oregon Coast.</title>
        <authorList>
            <person name="Oh H.M."/>
            <person name="Kang I."/>
            <person name="Ferriera S."/>
            <person name="Giovannoni S.J."/>
            <person name="Cho J.C."/>
        </authorList>
    </citation>
    <scope>NUCLEOTIDE SEQUENCE [LARGE SCALE GENOMIC DNA]</scope>
    <source>
        <strain evidence="2 3">HTCC2143</strain>
    </source>
</reference>
<evidence type="ECO:0000313" key="2">
    <source>
        <dbReference type="EMBL" id="EAW32484.1"/>
    </source>
</evidence>
<organism evidence="2 3">
    <name type="scientific">marine gamma proteobacterium HTCC2143</name>
    <dbReference type="NCBI Taxonomy" id="247633"/>
    <lineage>
        <taxon>Bacteria</taxon>
        <taxon>Pseudomonadati</taxon>
        <taxon>Pseudomonadota</taxon>
        <taxon>Gammaproteobacteria</taxon>
        <taxon>Cellvibrionales</taxon>
        <taxon>Spongiibacteraceae</taxon>
        <taxon>BD1-7 clade</taxon>
    </lineage>
</organism>
<gene>
    <name evidence="2" type="ORF">GP2143_14551</name>
</gene>
<dbReference type="Proteomes" id="UP000004931">
    <property type="component" value="Unassembled WGS sequence"/>
</dbReference>
<dbReference type="InterPro" id="IPR044855">
    <property type="entry name" value="CoA-Trfase_III_dom3_sf"/>
</dbReference>
<dbReference type="InterPro" id="IPR003673">
    <property type="entry name" value="CoA-Trfase_fam_III"/>
</dbReference>